<evidence type="ECO:0000313" key="1">
    <source>
        <dbReference type="EMBL" id="KKD00237.1"/>
    </source>
</evidence>
<dbReference type="AlphaFoldDB" id="A0A0F5VEL0"/>
<dbReference type="PATRIC" id="fig|265726.11.peg.3764"/>
<proteinExistence type="predicted"/>
<dbReference type="STRING" id="265726.KY46_08175"/>
<protein>
    <submittedName>
        <fullName evidence="1">Uncharacterized protein</fullName>
    </submittedName>
</protein>
<organism evidence="1 2">
    <name type="scientific">Photobacterium halotolerans</name>
    <dbReference type="NCBI Taxonomy" id="265726"/>
    <lineage>
        <taxon>Bacteria</taxon>
        <taxon>Pseudomonadati</taxon>
        <taxon>Pseudomonadota</taxon>
        <taxon>Gammaproteobacteria</taxon>
        <taxon>Vibrionales</taxon>
        <taxon>Vibrionaceae</taxon>
        <taxon>Photobacterium</taxon>
    </lineage>
</organism>
<accession>A0A0F5VEL0</accession>
<sequence length="60" mass="6894">MPFHWKNLPEQENSAFRLLQSPFLFFRLDMPCPYISAVSVIKLGAIQSLMINQPESNNPS</sequence>
<comment type="caution">
    <text evidence="1">The sequence shown here is derived from an EMBL/GenBank/DDBJ whole genome shotgun (WGS) entry which is preliminary data.</text>
</comment>
<evidence type="ECO:0000313" key="2">
    <source>
        <dbReference type="Proteomes" id="UP000033633"/>
    </source>
</evidence>
<gene>
    <name evidence="1" type="ORF">KY46_08175</name>
</gene>
<reference evidence="1 2" key="1">
    <citation type="submission" date="2014-12" db="EMBL/GenBank/DDBJ databases">
        <title>Mercury Reductase activity and rhizosphere competence traits in the genome of root associated Photobacterium halotolerans MELD1.</title>
        <authorList>
            <person name="Mathew D.C."/>
            <person name="Huang C.-C."/>
        </authorList>
    </citation>
    <scope>NUCLEOTIDE SEQUENCE [LARGE SCALE GENOMIC DNA]</scope>
    <source>
        <strain evidence="1 2">MELD1</strain>
    </source>
</reference>
<name>A0A0F5VEL0_9GAMM</name>
<keyword evidence="2" id="KW-1185">Reference proteome</keyword>
<dbReference type="Proteomes" id="UP000033633">
    <property type="component" value="Unassembled WGS sequence"/>
</dbReference>
<dbReference type="EMBL" id="JWYV01000005">
    <property type="protein sequence ID" value="KKD00237.1"/>
    <property type="molecule type" value="Genomic_DNA"/>
</dbReference>